<feature type="region of interest" description="Disordered" evidence="2">
    <location>
        <begin position="2017"/>
        <end position="2240"/>
    </location>
</feature>
<dbReference type="GeneID" id="40313102"/>
<feature type="compositionally biased region" description="Basic and acidic residues" evidence="2">
    <location>
        <begin position="1817"/>
        <end position="1829"/>
    </location>
</feature>
<dbReference type="STRING" id="94643.A0A2A9MBI3"/>
<feature type="compositionally biased region" description="Acidic residues" evidence="2">
    <location>
        <begin position="1891"/>
        <end position="1908"/>
    </location>
</feature>
<feature type="region of interest" description="Disordered" evidence="2">
    <location>
        <begin position="1"/>
        <end position="51"/>
    </location>
</feature>
<feature type="compositionally biased region" description="Basic and acidic residues" evidence="2">
    <location>
        <begin position="1560"/>
        <end position="1575"/>
    </location>
</feature>
<organism evidence="3 4">
    <name type="scientific">Besnoitia besnoiti</name>
    <name type="common">Apicomplexan protozoan</name>
    <dbReference type="NCBI Taxonomy" id="94643"/>
    <lineage>
        <taxon>Eukaryota</taxon>
        <taxon>Sar</taxon>
        <taxon>Alveolata</taxon>
        <taxon>Apicomplexa</taxon>
        <taxon>Conoidasida</taxon>
        <taxon>Coccidia</taxon>
        <taxon>Eucoccidiorida</taxon>
        <taxon>Eimeriorina</taxon>
        <taxon>Sarcocystidae</taxon>
        <taxon>Besnoitia</taxon>
    </lineage>
</organism>
<feature type="compositionally biased region" description="Basic and acidic residues" evidence="2">
    <location>
        <begin position="1599"/>
        <end position="1636"/>
    </location>
</feature>
<reference evidence="3 4" key="1">
    <citation type="submission" date="2017-09" db="EMBL/GenBank/DDBJ databases">
        <title>Genome sequencing of Besnoitia besnoiti strain Bb-Ger1.</title>
        <authorList>
            <person name="Schares G."/>
            <person name="Venepally P."/>
            <person name="Lorenzi H.A."/>
        </authorList>
    </citation>
    <scope>NUCLEOTIDE SEQUENCE [LARGE SCALE GENOMIC DNA]</scope>
    <source>
        <strain evidence="3 4">Bb-Ger1</strain>
    </source>
</reference>
<protein>
    <recommendedName>
        <fullName evidence="5">RNA polymerase I specific transcription initiation factor RRN3</fullName>
    </recommendedName>
</protein>
<dbReference type="EMBL" id="NWUJ01000009">
    <property type="protein sequence ID" value="PFH32977.1"/>
    <property type="molecule type" value="Genomic_DNA"/>
</dbReference>
<feature type="region of interest" description="Disordered" evidence="2">
    <location>
        <begin position="1560"/>
        <end position="1740"/>
    </location>
</feature>
<dbReference type="OrthoDB" id="347498at2759"/>
<sequence length="2273" mass="243699">MALQAGNLPTGSRHKSSRAVYEPRVLRSASSTSASPSSSQRSYARKPEPLQSLLSSADQVFHLPAADGLSLGAAPAETRAADSQRSSTPGASSASAGPASSAASSFSDCLSELSLSSSHAAFSSPHATMTREGRGPALLALGGHSARLSRRSSDNETVPDSSFFMFPSPFSAAGEASAAGKHLPKSLPSFPPLPSSSPSDSPSTCAFSSSPSAGRSWAGGDREAKGEGERETGAGASLSPSSSPSLPSTRTHSPDKQGPAASCASRVLSIVPAPRLFSSSACSASSPPLSPPTASPAAPSLRASPVAAPLPAAAPSFSPLFGVAPAPSSSSLSSSFSSSSFASASAPAVCLPRSRTCSSLPSSLSQAHPLWRPPRAVDSPVASTSAPISPAVSRRVSPQSPAFAAFPPASPGLVAAEKSSDYYPLSPGNAASDVLSPPPDLLLSPVCSPLPPLLPKESEKSLLPPASSAAPAAAAAAAAPGTWRGREGDCKPLTGDVPQIFVHGRKLEKAPPASHAPSFFFPPPPSPFGGNASVLRLGAWLAERPGLEDDKFTPLLESFLLHFDFLAAAKTSKKLQDQQAQRYLLLDKEEEETDVSFFRPLAKPGGDAEKGPDAAAKDQLEEFETTLLDILGLRGGNGVHASVDILVGQLREKPHRHKPTGEDGGGENGGSAAGGIKIGEKFFFPDKVALKSRLRQILQAYDEKEELRGDDFELVKGVLEFHPKAKRKMQNMSGLFVSTHPTPKFRQTRCFFIRRLIHPPASASAAPAPALPSEGAPAGQVNPGTAEAATTEPREGPPSEKREETEEVGNGDRDKSEGEDAQEATKAEEKAEDARTKDAKAEEKKQEAKMEEEKGEGAKAEGQEGEPKEAKTDEGEGQKESEVKEGKGNQTELEKPDEPTEQVQEECEDFSYVRCVDNMLEDDSRADRLICHTLKQLAEAFPGCVAHLHEALRRSFPPLRFSVDVLVAYAKNLLWISQHVPQIRALLWKLLVSKMTSIDVEIKLADPNSIDLEQMQVWKREQLALLARQLEKGAVAPSVVQSILGEPQWFSLMYEKVRSEEDIDIMAAKLDGLMRVSFTFLQCFIPQLSGKPAAPGAYREDEDDDEDDESRRSPSSAPCTGDYSPCVDDEPKDEPKEGQRGSGGGLPAAEAARLRVENENALSPLPPDVFTPLLSAAPSPLIRASLHPIRTGGPSDAPVGLSPALLPARAPETGRGARAGLRGRGRGAQNEETRLRGRTEGGSKAKKPLTEADVFVYELMDVFVEVVLPVHKCKYVQFLIFYLANLRVEWAGRLMSLLFRMVFDRQQHVLLRRISAVYISSFLCRALLVPSRFVRLALHHFFQLLHRGFLMTGSRSAPRQQQRLLDLLRAQHQTVYNPESPLALFYTICQSCCYILCYHLDALANSSPSLSFLKERNTSLEALLVSPLRPLMHIKRGIAREFVAACRRVGMLDSSPEFENALKQVQLRDPPISSASCALGAGDKGEAIEEEKAARGDDVSRYGEATSNDLLSDVLWLFDPLDAFFPFDRYLLRHSERFISNKYRDWSAVVAFVMQREEEKKKLGAAGDGKRKSEQAEEEENEDREAPRALAQEVTQRGEGLREEGEGGRDCRKPDDGARRVDAAAEGKKGDGKREEGLDDDDDDILDTTGALSLTLEDESGSEAEKAEAREHEQAKDQHEEEGSGRASRERRLSVGSAGEERKNDAALPRGETEASHAPIVTQQPQHNLKPREHLTNSEMDALQQLVQDSLGFASASRELEASVRQRLGGLAGATAKKDERRAANLQDKRSLRPEEEAEGGDADGRRPSACSGAGEPLRELAGLERQLREMSGLGLDEGSSEAAAEEPEEGEEEEGDDERSVGSESEEGDWGGGDTGEWASLSSLFSEDGHELEDDEATEGDEEEGAVEADARGGGGGGAAGLLAPSAPLFAADHFAPKRRAKQDGPSSTGCRGGKAKHELSFLAPGVAASIANQLELEIDALGDDALSQSNLRFLRNKSGLSRASMLDIFLSSHAYRPAPASPAPTPAASPFLGPSCAAIPVRDFPREAKRRRGGGKGLEAPSSPPTLSVSGAPTEPPPADFVLAPSQVFLSPPGATPATRGDAEKAEGAAWEQRPSRGAQPGTLDDARESPQPPAVAPHAGGIAGHRRVRNISPMLLPSAPRSLEVLKEVEGEDEDDLEGDNERQQRQDSPGSERRAGAEREEEPEKGGELRARERRKAAAEVSRRTRRSEADDEPLASWMGRRTWGGACSRRVLKEWASRTRLLRPRRFV</sequence>
<feature type="region of interest" description="Disordered" evidence="2">
    <location>
        <begin position="1090"/>
        <end position="1147"/>
    </location>
</feature>
<accession>A0A2A9MBI3</accession>
<feature type="compositionally biased region" description="Low complexity" evidence="2">
    <location>
        <begin position="762"/>
        <end position="778"/>
    </location>
</feature>
<dbReference type="GO" id="GO:0006361">
    <property type="term" value="P:transcription initiation at RNA polymerase I promoter"/>
    <property type="evidence" value="ECO:0007669"/>
    <property type="project" value="InterPro"/>
</dbReference>
<feature type="compositionally biased region" description="Basic and acidic residues" evidence="2">
    <location>
        <begin position="1776"/>
        <end position="1795"/>
    </location>
</feature>
<dbReference type="InterPro" id="IPR007991">
    <property type="entry name" value="RNA_pol_I_trans_ini_fac_RRN3"/>
</dbReference>
<feature type="region of interest" description="Disordered" evidence="2">
    <location>
        <begin position="1207"/>
        <end position="1244"/>
    </location>
</feature>
<evidence type="ECO:0000256" key="1">
    <source>
        <dbReference type="ARBA" id="ARBA00010098"/>
    </source>
</evidence>
<dbReference type="Gene3D" id="3.10.450.40">
    <property type="match status" value="1"/>
</dbReference>
<name>A0A2A9MBI3_BESBE</name>
<feature type="compositionally biased region" description="Low complexity" evidence="2">
    <location>
        <begin position="237"/>
        <end position="248"/>
    </location>
</feature>
<keyword evidence="4" id="KW-1185">Reference proteome</keyword>
<evidence type="ECO:0000313" key="4">
    <source>
        <dbReference type="Proteomes" id="UP000224006"/>
    </source>
</evidence>
<feature type="compositionally biased region" description="Low complexity" evidence="2">
    <location>
        <begin position="86"/>
        <end position="98"/>
    </location>
</feature>
<feature type="compositionally biased region" description="Basic and acidic residues" evidence="2">
    <location>
        <begin position="1663"/>
        <end position="1715"/>
    </location>
</feature>
<feature type="compositionally biased region" description="Low complexity" evidence="2">
    <location>
        <begin position="27"/>
        <end position="42"/>
    </location>
</feature>
<dbReference type="PANTHER" id="PTHR12790:SF0">
    <property type="entry name" value="RNA POLYMERASE I-SPECIFIC TRANSCRIPTION INITIATION FACTOR RRN3-RELATED"/>
    <property type="match status" value="1"/>
</dbReference>
<feature type="region of interest" description="Disordered" evidence="2">
    <location>
        <begin position="279"/>
        <end position="302"/>
    </location>
</feature>
<feature type="compositionally biased region" description="Acidic residues" evidence="2">
    <location>
        <begin position="1637"/>
        <end position="1646"/>
    </location>
</feature>
<dbReference type="Proteomes" id="UP000224006">
    <property type="component" value="Chromosome VIII"/>
</dbReference>
<dbReference type="Pfam" id="PF11523">
    <property type="entry name" value="DUF3223"/>
    <property type="match status" value="1"/>
</dbReference>
<feature type="compositionally biased region" description="Basic and acidic residues" evidence="2">
    <location>
        <begin position="1229"/>
        <end position="1243"/>
    </location>
</feature>
<feature type="compositionally biased region" description="Basic and acidic residues" evidence="2">
    <location>
        <begin position="220"/>
        <end position="232"/>
    </location>
</feature>
<comment type="caution">
    <text evidence="3">The sequence shown here is derived from an EMBL/GenBank/DDBJ whole genome shotgun (WGS) entry which is preliminary data.</text>
</comment>
<gene>
    <name evidence="3" type="ORF">BESB_081760</name>
</gene>
<evidence type="ECO:0008006" key="5">
    <source>
        <dbReference type="Google" id="ProtNLM"/>
    </source>
</evidence>
<dbReference type="VEuPathDB" id="ToxoDB:BESB_081760"/>
<evidence type="ECO:0000256" key="2">
    <source>
        <dbReference type="SAM" id="MobiDB-lite"/>
    </source>
</evidence>
<feature type="compositionally biased region" description="Low complexity" evidence="2">
    <location>
        <begin position="196"/>
        <end position="212"/>
    </location>
</feature>
<proteinExistence type="inferred from homology"/>
<dbReference type="Pfam" id="PF05327">
    <property type="entry name" value="RRN3"/>
    <property type="match status" value="1"/>
</dbReference>
<feature type="compositionally biased region" description="Acidic residues" evidence="2">
    <location>
        <begin position="1844"/>
        <end position="1858"/>
    </location>
</feature>
<feature type="compositionally biased region" description="Basic and acidic residues" evidence="2">
    <location>
        <begin position="2183"/>
        <end position="2233"/>
    </location>
</feature>
<dbReference type="RefSeq" id="XP_029216986.1">
    <property type="nucleotide sequence ID" value="XM_029366526.1"/>
</dbReference>
<feature type="compositionally biased region" description="Gly residues" evidence="2">
    <location>
        <begin position="662"/>
        <end position="671"/>
    </location>
</feature>
<dbReference type="KEGG" id="bbes:BESB_081760"/>
<evidence type="ECO:0000313" key="3">
    <source>
        <dbReference type="EMBL" id="PFH32977.1"/>
    </source>
</evidence>
<dbReference type="PANTHER" id="PTHR12790">
    <property type="entry name" value="TRANSCRIPTION INITIATION FACTOR IA RRN3"/>
    <property type="match status" value="1"/>
</dbReference>
<feature type="compositionally biased region" description="Acidic residues" evidence="2">
    <location>
        <begin position="2173"/>
        <end position="2182"/>
    </location>
</feature>
<feature type="region of interest" description="Disordered" evidence="2">
    <location>
        <begin position="1769"/>
        <end position="1922"/>
    </location>
</feature>
<feature type="region of interest" description="Disordered" evidence="2">
    <location>
        <begin position="762"/>
        <end position="904"/>
    </location>
</feature>
<feature type="region of interest" description="Disordered" evidence="2">
    <location>
        <begin position="361"/>
        <end position="385"/>
    </location>
</feature>
<feature type="compositionally biased region" description="Basic and acidic residues" evidence="2">
    <location>
        <begin position="792"/>
        <end position="898"/>
    </location>
</feature>
<comment type="similarity">
    <text evidence="1">Belongs to the RRN3 family.</text>
</comment>
<feature type="region of interest" description="Disordered" evidence="2">
    <location>
        <begin position="181"/>
        <end position="263"/>
    </location>
</feature>
<feature type="region of interest" description="Disordered" evidence="2">
    <location>
        <begin position="73"/>
        <end position="98"/>
    </location>
</feature>
<feature type="region of interest" description="Disordered" evidence="2">
    <location>
        <begin position="651"/>
        <end position="671"/>
    </location>
</feature>
<dbReference type="GO" id="GO:0001181">
    <property type="term" value="F:RNA polymerase I general transcription initiation factor activity"/>
    <property type="evidence" value="ECO:0007669"/>
    <property type="project" value="InterPro"/>
</dbReference>